<dbReference type="AlphaFoldDB" id="A0A9P4HF05"/>
<evidence type="ECO:0000313" key="1">
    <source>
        <dbReference type="EMBL" id="KAF2033383.1"/>
    </source>
</evidence>
<keyword evidence="2" id="KW-1185">Reference proteome</keyword>
<sequence length="89" mass="10409">GIELPVHPATLRIEAALDQRGRSLPLEELSAIMCRVVPKMTEEEKASVYLTEMENAWPWFKIRDEVVRFDEQKSRWFLAGRSIANYECR</sequence>
<evidence type="ECO:0000313" key="2">
    <source>
        <dbReference type="Proteomes" id="UP000799777"/>
    </source>
</evidence>
<accession>A0A9P4HF05</accession>
<dbReference type="EMBL" id="ML978167">
    <property type="protein sequence ID" value="KAF2033383.1"/>
    <property type="molecule type" value="Genomic_DNA"/>
</dbReference>
<comment type="caution">
    <text evidence="1">The sequence shown here is derived from an EMBL/GenBank/DDBJ whole genome shotgun (WGS) entry which is preliminary data.</text>
</comment>
<protein>
    <submittedName>
        <fullName evidence="1">Uncharacterized protein</fullName>
    </submittedName>
</protein>
<feature type="non-terminal residue" evidence="1">
    <location>
        <position position="1"/>
    </location>
</feature>
<organism evidence="1 2">
    <name type="scientific">Setomelanomma holmii</name>
    <dbReference type="NCBI Taxonomy" id="210430"/>
    <lineage>
        <taxon>Eukaryota</taxon>
        <taxon>Fungi</taxon>
        <taxon>Dikarya</taxon>
        <taxon>Ascomycota</taxon>
        <taxon>Pezizomycotina</taxon>
        <taxon>Dothideomycetes</taxon>
        <taxon>Pleosporomycetidae</taxon>
        <taxon>Pleosporales</taxon>
        <taxon>Pleosporineae</taxon>
        <taxon>Phaeosphaeriaceae</taxon>
        <taxon>Setomelanomma</taxon>
    </lineage>
</organism>
<dbReference type="OrthoDB" id="3650120at2759"/>
<gene>
    <name evidence="1" type="ORF">EK21DRAFT_59018</name>
</gene>
<reference evidence="1" key="1">
    <citation type="journal article" date="2020" name="Stud. Mycol.">
        <title>101 Dothideomycetes genomes: a test case for predicting lifestyles and emergence of pathogens.</title>
        <authorList>
            <person name="Haridas S."/>
            <person name="Albert R."/>
            <person name="Binder M."/>
            <person name="Bloem J."/>
            <person name="Labutti K."/>
            <person name="Salamov A."/>
            <person name="Andreopoulos B."/>
            <person name="Baker S."/>
            <person name="Barry K."/>
            <person name="Bills G."/>
            <person name="Bluhm B."/>
            <person name="Cannon C."/>
            <person name="Castanera R."/>
            <person name="Culley D."/>
            <person name="Daum C."/>
            <person name="Ezra D."/>
            <person name="Gonzalez J."/>
            <person name="Henrissat B."/>
            <person name="Kuo A."/>
            <person name="Liang C."/>
            <person name="Lipzen A."/>
            <person name="Lutzoni F."/>
            <person name="Magnuson J."/>
            <person name="Mondo S."/>
            <person name="Nolan M."/>
            <person name="Ohm R."/>
            <person name="Pangilinan J."/>
            <person name="Park H.-J."/>
            <person name="Ramirez L."/>
            <person name="Alfaro M."/>
            <person name="Sun H."/>
            <person name="Tritt A."/>
            <person name="Yoshinaga Y."/>
            <person name="Zwiers L.-H."/>
            <person name="Turgeon B."/>
            <person name="Goodwin S."/>
            <person name="Spatafora J."/>
            <person name="Crous P."/>
            <person name="Grigoriev I."/>
        </authorList>
    </citation>
    <scope>NUCLEOTIDE SEQUENCE</scope>
    <source>
        <strain evidence="1">CBS 110217</strain>
    </source>
</reference>
<name>A0A9P4HF05_9PLEO</name>
<dbReference type="Proteomes" id="UP000799777">
    <property type="component" value="Unassembled WGS sequence"/>
</dbReference>
<proteinExistence type="predicted"/>